<dbReference type="EMBL" id="ML771396">
    <property type="protein sequence ID" value="KAE9382528.1"/>
    <property type="molecule type" value="Genomic_DNA"/>
</dbReference>
<feature type="domain" description="Thioesterase" evidence="1">
    <location>
        <begin position="11"/>
        <end position="63"/>
    </location>
</feature>
<keyword evidence="3" id="KW-1185">Reference proteome</keyword>
<evidence type="ECO:0000313" key="2">
    <source>
        <dbReference type="EMBL" id="KAE9382528.1"/>
    </source>
</evidence>
<dbReference type="AlphaFoldDB" id="A0A6A4GAT4"/>
<sequence length="136" mass="14859">VAFGDSHWGQPLQPDESVESIAGTLVTEIRKIQPTGPYFLVGWSLGGYLALEAAIQLEAMGASTKMMRNKAYRGRVELIKALRAHSGDVTAPIDNPTNSWGGILPQIKVHGFDALHRTMFSYENGPKMGVMIALYE</sequence>
<dbReference type="InterPro" id="IPR001031">
    <property type="entry name" value="Thioesterase"/>
</dbReference>
<dbReference type="Gene3D" id="3.40.50.1820">
    <property type="entry name" value="alpha/beta hydrolase"/>
    <property type="match status" value="1"/>
</dbReference>
<proteinExistence type="predicted"/>
<evidence type="ECO:0000259" key="1">
    <source>
        <dbReference type="Pfam" id="PF00975"/>
    </source>
</evidence>
<dbReference type="Pfam" id="PF00975">
    <property type="entry name" value="Thioesterase"/>
    <property type="match status" value="1"/>
</dbReference>
<dbReference type="SUPFAM" id="SSF53474">
    <property type="entry name" value="alpha/beta-Hydrolases"/>
    <property type="match status" value="1"/>
</dbReference>
<feature type="non-terminal residue" evidence="2">
    <location>
        <position position="1"/>
    </location>
</feature>
<dbReference type="InterPro" id="IPR029058">
    <property type="entry name" value="AB_hydrolase_fold"/>
</dbReference>
<name>A0A6A4GAT4_9AGAR</name>
<dbReference type="Proteomes" id="UP000799118">
    <property type="component" value="Unassembled WGS sequence"/>
</dbReference>
<reference evidence="2" key="1">
    <citation type="journal article" date="2019" name="Environ. Microbiol.">
        <title>Fungal ecological strategies reflected in gene transcription - a case study of two litter decomposers.</title>
        <authorList>
            <person name="Barbi F."/>
            <person name="Kohler A."/>
            <person name="Barry K."/>
            <person name="Baskaran P."/>
            <person name="Daum C."/>
            <person name="Fauchery L."/>
            <person name="Ihrmark K."/>
            <person name="Kuo A."/>
            <person name="LaButti K."/>
            <person name="Lipzen A."/>
            <person name="Morin E."/>
            <person name="Grigoriev I.V."/>
            <person name="Henrissat B."/>
            <person name="Lindahl B."/>
            <person name="Martin F."/>
        </authorList>
    </citation>
    <scope>NUCLEOTIDE SEQUENCE</scope>
    <source>
        <strain evidence="2">JB14</strain>
    </source>
</reference>
<evidence type="ECO:0000313" key="3">
    <source>
        <dbReference type="Proteomes" id="UP000799118"/>
    </source>
</evidence>
<gene>
    <name evidence="2" type="ORF">BT96DRAFT_952120</name>
</gene>
<protein>
    <recommendedName>
        <fullName evidence="1">Thioesterase domain-containing protein</fullName>
    </recommendedName>
</protein>
<dbReference type="OrthoDB" id="3059495at2759"/>
<organism evidence="2 3">
    <name type="scientific">Gymnopus androsaceus JB14</name>
    <dbReference type="NCBI Taxonomy" id="1447944"/>
    <lineage>
        <taxon>Eukaryota</taxon>
        <taxon>Fungi</taxon>
        <taxon>Dikarya</taxon>
        <taxon>Basidiomycota</taxon>
        <taxon>Agaricomycotina</taxon>
        <taxon>Agaricomycetes</taxon>
        <taxon>Agaricomycetidae</taxon>
        <taxon>Agaricales</taxon>
        <taxon>Marasmiineae</taxon>
        <taxon>Omphalotaceae</taxon>
        <taxon>Gymnopus</taxon>
    </lineage>
</organism>
<accession>A0A6A4GAT4</accession>